<proteinExistence type="predicted"/>
<sequence length="146" mass="15621">MTLSPPRGPIVSSSGTHLPPINTAYGGDEGRSSRLPHIQTMEAWHANGDGAHPRANGRVQTPVEGGDEKKGAAKRKRVKGVPNDQDEDGREGKRERTDPGLDVVNGHGSLKGIVISRDEDAEEEEDERAAAAAVVLRGEITDEDEK</sequence>
<evidence type="ECO:0000313" key="2">
    <source>
        <dbReference type="EMBL" id="KAL0064978.1"/>
    </source>
</evidence>
<evidence type="ECO:0000256" key="1">
    <source>
        <dbReference type="SAM" id="MobiDB-lite"/>
    </source>
</evidence>
<feature type="region of interest" description="Disordered" evidence="1">
    <location>
        <begin position="1"/>
        <end position="146"/>
    </location>
</feature>
<keyword evidence="3" id="KW-1185">Reference proteome</keyword>
<accession>A0ABR2ZUF0</accession>
<comment type="caution">
    <text evidence="2">The sequence shown here is derived from an EMBL/GenBank/DDBJ whole genome shotgun (WGS) entry which is preliminary data.</text>
</comment>
<name>A0ABR2ZUF0_9AGAR</name>
<organism evidence="2 3">
    <name type="scientific">Marasmius tenuissimus</name>
    <dbReference type="NCBI Taxonomy" id="585030"/>
    <lineage>
        <taxon>Eukaryota</taxon>
        <taxon>Fungi</taxon>
        <taxon>Dikarya</taxon>
        <taxon>Basidiomycota</taxon>
        <taxon>Agaricomycotina</taxon>
        <taxon>Agaricomycetes</taxon>
        <taxon>Agaricomycetidae</taxon>
        <taxon>Agaricales</taxon>
        <taxon>Marasmiineae</taxon>
        <taxon>Marasmiaceae</taxon>
        <taxon>Marasmius</taxon>
    </lineage>
</organism>
<feature type="compositionally biased region" description="Basic and acidic residues" evidence="1">
    <location>
        <begin position="90"/>
        <end position="99"/>
    </location>
</feature>
<evidence type="ECO:0000313" key="3">
    <source>
        <dbReference type="Proteomes" id="UP001437256"/>
    </source>
</evidence>
<gene>
    <name evidence="2" type="ORF">AAF712_008102</name>
</gene>
<dbReference type="Proteomes" id="UP001437256">
    <property type="component" value="Unassembled WGS sequence"/>
</dbReference>
<protein>
    <submittedName>
        <fullName evidence="2">Uncharacterized protein</fullName>
    </submittedName>
</protein>
<reference evidence="2 3" key="1">
    <citation type="submission" date="2024-05" db="EMBL/GenBank/DDBJ databases">
        <title>A draft genome resource for the thread blight pathogen Marasmius tenuissimus strain MS-2.</title>
        <authorList>
            <person name="Yulfo-Soto G.E."/>
            <person name="Baruah I.K."/>
            <person name="Amoako-Attah I."/>
            <person name="Bukari Y."/>
            <person name="Meinhardt L.W."/>
            <person name="Bailey B.A."/>
            <person name="Cohen S.P."/>
        </authorList>
    </citation>
    <scope>NUCLEOTIDE SEQUENCE [LARGE SCALE GENOMIC DNA]</scope>
    <source>
        <strain evidence="2 3">MS-2</strain>
    </source>
</reference>
<dbReference type="EMBL" id="JBBXMP010000054">
    <property type="protein sequence ID" value="KAL0064978.1"/>
    <property type="molecule type" value="Genomic_DNA"/>
</dbReference>